<accession>A0ABQ3PG85</accession>
<dbReference type="Proteomes" id="UP001052739">
    <property type="component" value="Unassembled WGS sequence"/>
</dbReference>
<proteinExistence type="predicted"/>
<feature type="chain" id="PRO_5045983814" description="Peptidase inhibitor family I36" evidence="1">
    <location>
        <begin position="22"/>
        <end position="140"/>
    </location>
</feature>
<comment type="caution">
    <text evidence="2">The sequence shown here is derived from an EMBL/GenBank/DDBJ whole genome shotgun (WGS) entry which is preliminary data.</text>
</comment>
<name>A0ABQ3PG85_9ACTN</name>
<evidence type="ECO:0000256" key="1">
    <source>
        <dbReference type="SAM" id="SignalP"/>
    </source>
</evidence>
<feature type="signal peptide" evidence="1">
    <location>
        <begin position="1"/>
        <end position="21"/>
    </location>
</feature>
<sequence>MRVGKALAAGFVAFGAVVVSAGTASAAPAYDCLFDEVCLYYSSSSYGYGAYFAQSGSISDYSGYYFKAGDNGSTGAGVSVKNNAAAVDNRATPRNFYLYYNSNYDCRVACVTVSPGTLINLSEPLKNDNASGKLGPSQVG</sequence>
<dbReference type="RefSeq" id="WP_190221487.1">
    <property type="nucleotide sequence ID" value="NZ_JBHJPL010000069.1"/>
</dbReference>
<keyword evidence="3" id="KW-1185">Reference proteome</keyword>
<gene>
    <name evidence="2" type="ORF">Shyd_54030</name>
</gene>
<organism evidence="2 3">
    <name type="scientific">Streptomyces hydrogenans</name>
    <dbReference type="NCBI Taxonomy" id="1873719"/>
    <lineage>
        <taxon>Bacteria</taxon>
        <taxon>Bacillati</taxon>
        <taxon>Actinomycetota</taxon>
        <taxon>Actinomycetes</taxon>
        <taxon>Kitasatosporales</taxon>
        <taxon>Streptomycetaceae</taxon>
        <taxon>Streptomyces</taxon>
    </lineage>
</organism>
<protein>
    <recommendedName>
        <fullName evidence="4">Peptidase inhibitor family I36</fullName>
    </recommendedName>
</protein>
<dbReference type="EMBL" id="BNDW01000040">
    <property type="protein sequence ID" value="GHI24032.1"/>
    <property type="molecule type" value="Genomic_DNA"/>
</dbReference>
<evidence type="ECO:0000313" key="3">
    <source>
        <dbReference type="Proteomes" id="UP001052739"/>
    </source>
</evidence>
<evidence type="ECO:0008006" key="4">
    <source>
        <dbReference type="Google" id="ProtNLM"/>
    </source>
</evidence>
<evidence type="ECO:0000313" key="2">
    <source>
        <dbReference type="EMBL" id="GHI24032.1"/>
    </source>
</evidence>
<reference evidence="2" key="1">
    <citation type="submission" date="2024-05" db="EMBL/GenBank/DDBJ databases">
        <title>Whole genome shotgun sequence of Streptomyces hydrogenans NBRC 13475.</title>
        <authorList>
            <person name="Komaki H."/>
            <person name="Tamura T."/>
        </authorList>
    </citation>
    <scope>NUCLEOTIDE SEQUENCE</scope>
    <source>
        <strain evidence="2">NBRC 13475</strain>
    </source>
</reference>
<keyword evidence="1" id="KW-0732">Signal</keyword>